<evidence type="ECO:0000313" key="1">
    <source>
        <dbReference type="EMBL" id="MBA0756407.1"/>
    </source>
</evidence>
<dbReference type="AlphaFoldDB" id="A0A7J9D6P2"/>
<dbReference type="Proteomes" id="UP000593579">
    <property type="component" value="Unassembled WGS sequence"/>
</dbReference>
<organism evidence="1 2">
    <name type="scientific">Gossypium gossypioides</name>
    <name type="common">Mexican cotton</name>
    <name type="synonym">Selera gossypioides</name>
    <dbReference type="NCBI Taxonomy" id="34282"/>
    <lineage>
        <taxon>Eukaryota</taxon>
        <taxon>Viridiplantae</taxon>
        <taxon>Streptophyta</taxon>
        <taxon>Embryophyta</taxon>
        <taxon>Tracheophyta</taxon>
        <taxon>Spermatophyta</taxon>
        <taxon>Magnoliopsida</taxon>
        <taxon>eudicotyledons</taxon>
        <taxon>Gunneridae</taxon>
        <taxon>Pentapetalae</taxon>
        <taxon>rosids</taxon>
        <taxon>malvids</taxon>
        <taxon>Malvales</taxon>
        <taxon>Malvaceae</taxon>
        <taxon>Malvoideae</taxon>
        <taxon>Gossypium</taxon>
    </lineage>
</organism>
<comment type="caution">
    <text evidence="1">The sequence shown here is derived from an EMBL/GenBank/DDBJ whole genome shotgun (WGS) entry which is preliminary data.</text>
</comment>
<dbReference type="OrthoDB" id="984336at2759"/>
<dbReference type="EMBL" id="JABEZY010274519">
    <property type="protein sequence ID" value="MBA0756407.1"/>
    <property type="molecule type" value="Genomic_DNA"/>
</dbReference>
<evidence type="ECO:0000313" key="2">
    <source>
        <dbReference type="Proteomes" id="UP000593579"/>
    </source>
</evidence>
<reference evidence="1 2" key="1">
    <citation type="journal article" date="2019" name="Genome Biol. Evol.">
        <title>Insights into the evolution of the New World diploid cottons (Gossypium, subgenus Houzingenia) based on genome sequencing.</title>
        <authorList>
            <person name="Grover C.E."/>
            <person name="Arick M.A. 2nd"/>
            <person name="Thrash A."/>
            <person name="Conover J.L."/>
            <person name="Sanders W.S."/>
            <person name="Peterson D.G."/>
            <person name="Frelichowski J.E."/>
            <person name="Scheffler J.A."/>
            <person name="Scheffler B.E."/>
            <person name="Wendel J.F."/>
        </authorList>
    </citation>
    <scope>NUCLEOTIDE SEQUENCE [LARGE SCALE GENOMIC DNA]</scope>
    <source>
        <strain evidence="1">5</strain>
        <tissue evidence="1">Leaf</tissue>
    </source>
</reference>
<proteinExistence type="predicted"/>
<gene>
    <name evidence="1" type="ORF">Gogos_021233</name>
</gene>
<accession>A0A7J9D6P2</accession>
<sequence length="95" mass="10643">MHAGKRVRVDSSDVSSSYSHGFTVTSGRLIGFRIEIFRNRTSSGELIGCFWMRSCIDAVILIGFLYLEFGKLLVMPRCYCSGSIGQGNLYPQPRE</sequence>
<keyword evidence="2" id="KW-1185">Reference proteome</keyword>
<protein>
    <submittedName>
        <fullName evidence="1">Uncharacterized protein</fullName>
    </submittedName>
</protein>
<name>A0A7J9D6P2_GOSGO</name>